<dbReference type="SUPFAM" id="SSF47576">
    <property type="entry name" value="Calponin-homology domain, CH-domain"/>
    <property type="match status" value="1"/>
</dbReference>
<dbReference type="Proteomes" id="UP001434883">
    <property type="component" value="Unassembled WGS sequence"/>
</dbReference>
<protein>
    <recommendedName>
        <fullName evidence="4">GAS2-like protein 3</fullName>
    </recommendedName>
</protein>
<dbReference type="PANTHER" id="PTHR46756:SF7">
    <property type="entry name" value="GAS2-LIKE PROTEIN 3"/>
    <property type="match status" value="1"/>
</dbReference>
<keyword evidence="3" id="KW-1185">Reference proteome</keyword>
<evidence type="ECO:0000256" key="1">
    <source>
        <dbReference type="SAM" id="MobiDB-lite"/>
    </source>
</evidence>
<evidence type="ECO:0000313" key="3">
    <source>
        <dbReference type="Proteomes" id="UP001434883"/>
    </source>
</evidence>
<dbReference type="InterPro" id="IPR036872">
    <property type="entry name" value="CH_dom_sf"/>
</dbReference>
<feature type="region of interest" description="Disordered" evidence="1">
    <location>
        <begin position="1"/>
        <end position="25"/>
    </location>
</feature>
<feature type="compositionally biased region" description="Low complexity" evidence="1">
    <location>
        <begin position="10"/>
        <end position="21"/>
    </location>
</feature>
<dbReference type="EMBL" id="JAHRIN010052180">
    <property type="protein sequence ID" value="MEQ2209984.1"/>
    <property type="molecule type" value="Genomic_DNA"/>
</dbReference>
<dbReference type="PANTHER" id="PTHR46756">
    <property type="entry name" value="TRANSGELIN"/>
    <property type="match status" value="1"/>
</dbReference>
<evidence type="ECO:0008006" key="4">
    <source>
        <dbReference type="Google" id="ProtNLM"/>
    </source>
</evidence>
<name>A0ABV0RPP9_9TELE</name>
<gene>
    <name evidence="2" type="ORF">XENOCAPTIV_006841</name>
</gene>
<feature type="non-terminal residue" evidence="2">
    <location>
        <position position="1"/>
    </location>
</feature>
<sequence>VWFSEKFDTPLLSPRSPRSPLAQRHGPGLADVFQYDQWLAVRHEATLVPMQEDLAIWLTGMLDKGRPELPHSAQQGESDSRNGPKSLLLFPTRKVACKRDASPGSFFARDNTANFLAWCRYIGVDETYLFESEGLGNCVIRLGLLMKH</sequence>
<comment type="caution">
    <text evidence="2">The sequence shown here is derived from an EMBL/GenBank/DDBJ whole genome shotgun (WGS) entry which is preliminary data.</text>
</comment>
<evidence type="ECO:0000313" key="2">
    <source>
        <dbReference type="EMBL" id="MEQ2209984.1"/>
    </source>
</evidence>
<proteinExistence type="predicted"/>
<reference evidence="2 3" key="1">
    <citation type="submission" date="2021-06" db="EMBL/GenBank/DDBJ databases">
        <authorList>
            <person name="Palmer J.M."/>
        </authorList>
    </citation>
    <scope>NUCLEOTIDE SEQUENCE [LARGE SCALE GENOMIC DNA]</scope>
    <source>
        <strain evidence="2 3">XC_2019</strain>
        <tissue evidence="2">Muscle</tissue>
    </source>
</reference>
<dbReference type="Gene3D" id="1.10.418.10">
    <property type="entry name" value="Calponin-like domain"/>
    <property type="match status" value="1"/>
</dbReference>
<organism evidence="2 3">
    <name type="scientific">Xenoophorus captivus</name>
    <dbReference type="NCBI Taxonomy" id="1517983"/>
    <lineage>
        <taxon>Eukaryota</taxon>
        <taxon>Metazoa</taxon>
        <taxon>Chordata</taxon>
        <taxon>Craniata</taxon>
        <taxon>Vertebrata</taxon>
        <taxon>Euteleostomi</taxon>
        <taxon>Actinopterygii</taxon>
        <taxon>Neopterygii</taxon>
        <taxon>Teleostei</taxon>
        <taxon>Neoteleostei</taxon>
        <taxon>Acanthomorphata</taxon>
        <taxon>Ovalentaria</taxon>
        <taxon>Atherinomorphae</taxon>
        <taxon>Cyprinodontiformes</taxon>
        <taxon>Goodeidae</taxon>
        <taxon>Xenoophorus</taxon>
    </lineage>
</organism>
<accession>A0ABV0RPP9</accession>